<dbReference type="STRING" id="155865.SAMN05216515_11337"/>
<proteinExistence type="predicted"/>
<organism evidence="1 2">
    <name type="scientific">Eubacterium pyruvativorans</name>
    <dbReference type="NCBI Taxonomy" id="155865"/>
    <lineage>
        <taxon>Bacteria</taxon>
        <taxon>Bacillati</taxon>
        <taxon>Bacillota</taxon>
        <taxon>Clostridia</taxon>
        <taxon>Eubacteriales</taxon>
        <taxon>Eubacteriaceae</taxon>
        <taxon>Eubacterium</taxon>
    </lineage>
</organism>
<dbReference type="Proteomes" id="UP000198817">
    <property type="component" value="Unassembled WGS sequence"/>
</dbReference>
<dbReference type="EMBL" id="FPBT01000012">
    <property type="protein sequence ID" value="SFU55778.1"/>
    <property type="molecule type" value="Genomic_DNA"/>
</dbReference>
<name>A0A1I7H4Z5_9FIRM</name>
<sequence>MKDMIITVGMILLACILFGMIAGDHDSLRTGAKHVLEQAIRQYEGMTA</sequence>
<dbReference type="AlphaFoldDB" id="A0A1I7H4Z5"/>
<evidence type="ECO:0000313" key="1">
    <source>
        <dbReference type="EMBL" id="SFU55778.1"/>
    </source>
</evidence>
<gene>
    <name evidence="1" type="ORF">SAMN05216508_11222</name>
</gene>
<evidence type="ECO:0000313" key="2">
    <source>
        <dbReference type="Proteomes" id="UP000198817"/>
    </source>
</evidence>
<dbReference type="RefSeq" id="WP_173328183.1">
    <property type="nucleotide sequence ID" value="NZ_CACWQI010000044.1"/>
</dbReference>
<reference evidence="1 2" key="1">
    <citation type="submission" date="2016-10" db="EMBL/GenBank/DDBJ databases">
        <authorList>
            <person name="de Groot N.N."/>
        </authorList>
    </citation>
    <scope>NUCLEOTIDE SEQUENCE [LARGE SCALE GENOMIC DNA]</scope>
    <source>
        <strain evidence="1 2">KHGC13</strain>
    </source>
</reference>
<dbReference type="PROSITE" id="PS51257">
    <property type="entry name" value="PROKAR_LIPOPROTEIN"/>
    <property type="match status" value="1"/>
</dbReference>
<protein>
    <submittedName>
        <fullName evidence="1">Uncharacterized protein</fullName>
    </submittedName>
</protein>
<keyword evidence="2" id="KW-1185">Reference proteome</keyword>
<accession>A0A1I7H4Z5</accession>